<dbReference type="EMBL" id="JAIWYP010000003">
    <property type="protein sequence ID" value="KAH3846376.1"/>
    <property type="molecule type" value="Genomic_DNA"/>
</dbReference>
<dbReference type="PANTHER" id="PTHR11905">
    <property type="entry name" value="ADAM A DISINTEGRIN AND METALLOPROTEASE DOMAIN"/>
    <property type="match status" value="1"/>
</dbReference>
<dbReference type="Pfam" id="PF01421">
    <property type="entry name" value="Reprolysin"/>
    <property type="match status" value="1"/>
</dbReference>
<dbReference type="PROSITE" id="PS50215">
    <property type="entry name" value="ADAM_MEPRO"/>
    <property type="match status" value="1"/>
</dbReference>
<feature type="binding site" evidence="1">
    <location>
        <position position="364"/>
    </location>
    <ligand>
        <name>Zn(2+)</name>
        <dbReference type="ChEBI" id="CHEBI:29105"/>
        <note>catalytic</note>
    </ligand>
</feature>
<keyword evidence="5" id="KW-1185">Reference proteome</keyword>
<feature type="domain" description="Peptidase M12B" evidence="3">
    <location>
        <begin position="199"/>
        <end position="414"/>
    </location>
</feature>
<comment type="caution">
    <text evidence="1">Lacks conserved residue(s) required for the propagation of feature annotation.</text>
</comment>
<gene>
    <name evidence="4" type="ORF">DPMN_088677</name>
</gene>
<evidence type="ECO:0000313" key="5">
    <source>
        <dbReference type="Proteomes" id="UP000828390"/>
    </source>
</evidence>
<dbReference type="InterPro" id="IPR001590">
    <property type="entry name" value="Peptidase_M12B"/>
</dbReference>
<reference evidence="4" key="2">
    <citation type="submission" date="2020-11" db="EMBL/GenBank/DDBJ databases">
        <authorList>
            <person name="McCartney M.A."/>
            <person name="Auch B."/>
            <person name="Kono T."/>
            <person name="Mallez S."/>
            <person name="Becker A."/>
            <person name="Gohl D.M."/>
            <person name="Silverstein K.A.T."/>
            <person name="Koren S."/>
            <person name="Bechman K.B."/>
            <person name="Herman A."/>
            <person name="Abrahante J.E."/>
            <person name="Garbe J."/>
        </authorList>
    </citation>
    <scope>NUCLEOTIDE SEQUENCE</scope>
    <source>
        <strain evidence="4">Duluth1</strain>
        <tissue evidence="4">Whole animal</tissue>
    </source>
</reference>
<feature type="binding site" evidence="1">
    <location>
        <position position="370"/>
    </location>
    <ligand>
        <name>Zn(2+)</name>
        <dbReference type="ChEBI" id="CHEBI:29105"/>
        <note>catalytic</note>
    </ligand>
</feature>
<feature type="binding site" evidence="1">
    <location>
        <position position="360"/>
    </location>
    <ligand>
        <name>Zn(2+)</name>
        <dbReference type="ChEBI" id="CHEBI:29105"/>
        <note>catalytic</note>
    </ligand>
</feature>
<keyword evidence="2" id="KW-0732">Signal</keyword>
<proteinExistence type="predicted"/>
<dbReference type="GO" id="GO:0006508">
    <property type="term" value="P:proteolysis"/>
    <property type="evidence" value="ECO:0007669"/>
    <property type="project" value="InterPro"/>
</dbReference>
<evidence type="ECO:0000256" key="2">
    <source>
        <dbReference type="SAM" id="SignalP"/>
    </source>
</evidence>
<keyword evidence="1" id="KW-0479">Metal-binding</keyword>
<dbReference type="GO" id="GO:0046872">
    <property type="term" value="F:metal ion binding"/>
    <property type="evidence" value="ECO:0007669"/>
    <property type="project" value="UniProtKB-KW"/>
</dbReference>
<evidence type="ECO:0000256" key="1">
    <source>
        <dbReference type="PROSITE-ProRule" id="PRU00276"/>
    </source>
</evidence>
<dbReference type="PANTHER" id="PTHR11905:SF159">
    <property type="entry name" value="ADAM METALLOPROTEASE"/>
    <property type="match status" value="1"/>
</dbReference>
<dbReference type="SUPFAM" id="SSF55486">
    <property type="entry name" value="Metalloproteases ('zincins'), catalytic domain"/>
    <property type="match status" value="1"/>
</dbReference>
<feature type="active site" evidence="1">
    <location>
        <position position="361"/>
    </location>
</feature>
<feature type="signal peptide" evidence="2">
    <location>
        <begin position="1"/>
        <end position="28"/>
    </location>
</feature>
<sequence>MTISSCLIGPIVMIGLLLTLELAPLAGGSLVNAIERNGTLRRHNPVGPEMGAALDENIFLDMEIDGIPHGSKPLIRQHFDLSLNDTQPVGRRVANSAIYTSEDRDIIYRVDVELDGTTSTYGLVRHGGALDFFNGRGKVLELQFDNEAVSPSTPLTPEPDFLKLTENLRTKRQQHRQRAIVDDIETAVVPKVVVFVDTVVVNKFLPLNNNQMAKTRADISKFFTLVANELTIMYQTLRQYNNLLYRGATALPQNIAVQIVNVVFPPGNTDYSFVTDNLNQGVLTDFATLTSFRVFLDTYISPVPYDHATLITGFDLRSSTGANRLGIAFTYSMCWQLAFDLGYHSSINEFTADVMETMAHELGHGLGMQHDGLQNSCEDLKFLMVGSGDITASTSTVPTYRTFSQCSSEELEIFTDLILPEDEFRPTCLLPPTASFIMDFCKGLSGKILTLDEQCQLVFGATSSRCSLLDVQGAVTEDHLAHGYVVDCHINEITNQQPFFCFVPNSAQCEPIPDVSMGTKCVIDGVRNPNNICSQGLCERKPLCED</sequence>
<reference evidence="4" key="1">
    <citation type="journal article" date="2019" name="bioRxiv">
        <title>The Genome of the Zebra Mussel, Dreissena polymorpha: A Resource for Invasive Species Research.</title>
        <authorList>
            <person name="McCartney M.A."/>
            <person name="Auch B."/>
            <person name="Kono T."/>
            <person name="Mallez S."/>
            <person name="Zhang Y."/>
            <person name="Obille A."/>
            <person name="Becker A."/>
            <person name="Abrahante J.E."/>
            <person name="Garbe J."/>
            <person name="Badalamenti J.P."/>
            <person name="Herman A."/>
            <person name="Mangelson H."/>
            <person name="Liachko I."/>
            <person name="Sullivan S."/>
            <person name="Sone E.D."/>
            <person name="Koren S."/>
            <person name="Silverstein K.A.T."/>
            <person name="Beckman K.B."/>
            <person name="Gohl D.M."/>
        </authorList>
    </citation>
    <scope>NUCLEOTIDE SEQUENCE</scope>
    <source>
        <strain evidence="4">Duluth1</strain>
        <tissue evidence="4">Whole animal</tissue>
    </source>
</reference>
<dbReference type="GO" id="GO:0004222">
    <property type="term" value="F:metalloendopeptidase activity"/>
    <property type="evidence" value="ECO:0007669"/>
    <property type="project" value="InterPro"/>
</dbReference>
<dbReference type="Gene3D" id="3.40.390.10">
    <property type="entry name" value="Collagenase (Catalytic Domain)"/>
    <property type="match status" value="1"/>
</dbReference>
<organism evidence="4 5">
    <name type="scientific">Dreissena polymorpha</name>
    <name type="common">Zebra mussel</name>
    <name type="synonym">Mytilus polymorpha</name>
    <dbReference type="NCBI Taxonomy" id="45954"/>
    <lineage>
        <taxon>Eukaryota</taxon>
        <taxon>Metazoa</taxon>
        <taxon>Spiralia</taxon>
        <taxon>Lophotrochozoa</taxon>
        <taxon>Mollusca</taxon>
        <taxon>Bivalvia</taxon>
        <taxon>Autobranchia</taxon>
        <taxon>Heteroconchia</taxon>
        <taxon>Euheterodonta</taxon>
        <taxon>Imparidentia</taxon>
        <taxon>Neoheterodontei</taxon>
        <taxon>Myida</taxon>
        <taxon>Dreissenoidea</taxon>
        <taxon>Dreissenidae</taxon>
        <taxon>Dreissena</taxon>
    </lineage>
</organism>
<keyword evidence="1" id="KW-0862">Zinc</keyword>
<dbReference type="InterPro" id="IPR024079">
    <property type="entry name" value="MetalloPept_cat_dom_sf"/>
</dbReference>
<dbReference type="AlphaFoldDB" id="A0A9D4QWL8"/>
<evidence type="ECO:0000259" key="3">
    <source>
        <dbReference type="PROSITE" id="PS50215"/>
    </source>
</evidence>
<accession>A0A9D4QWL8</accession>
<protein>
    <recommendedName>
        <fullName evidence="3">Peptidase M12B domain-containing protein</fullName>
    </recommendedName>
</protein>
<feature type="chain" id="PRO_5039110005" description="Peptidase M12B domain-containing protein" evidence="2">
    <location>
        <begin position="29"/>
        <end position="546"/>
    </location>
</feature>
<name>A0A9D4QWL8_DREPO</name>
<comment type="caution">
    <text evidence="4">The sequence shown here is derived from an EMBL/GenBank/DDBJ whole genome shotgun (WGS) entry which is preliminary data.</text>
</comment>
<evidence type="ECO:0000313" key="4">
    <source>
        <dbReference type="EMBL" id="KAH3846376.1"/>
    </source>
</evidence>
<dbReference type="Proteomes" id="UP000828390">
    <property type="component" value="Unassembled WGS sequence"/>
</dbReference>